<sequence length="518" mass="57849">MDRLNRQRDQADQIVKKDVSDEIVKVLTKGTDLSTFRKEKSLKKEKLDELQGKKTLTDNGFHKIDEKKQYKRIEIEEKENLKTTMMMNRNDAMQKRKEIDVKAEITLKPNIAQSLAIPLSNRKLETDSDHSDNNNFSDDSNHNFASHLIAQGGESKAFGQQQVNMFGQQIPQLPLQQNDFAFGSVQQQGTNQIIQPGQNQNQINQPGQNHNQFNQPGQNQNQIIQPGQNQNQIIQPGQNQNHEPCTTQCQQTPCFLNQCNQGLNPVLGFPTLFPITFPTLPGFPTLKPQPFQPFITNTYPTAAPPPPPPPPPQPLYQPVPVSSPSQQSFQSIPNYFDQSNSDHVASFNSPSYFDTTGAKRNVNSNGRFMPLSIAPITHTLTTPAINAIPTQQLSGRPMLLSGNQIPSNQVTIRPLTSFEEFMAKLGYHNASFATLAPAGALVISPEFTVATPFPILSPSLQATSATADNQAQMFNPRTGIQSYQPDQYHHSSVYYIPQQEQPVDLDDAMLQRTGLRQL</sequence>
<dbReference type="EMBL" id="LN854990">
    <property type="protein sequence ID" value="CDQ06352.1"/>
    <property type="molecule type" value="Genomic_DNA"/>
</dbReference>
<feature type="compositionally biased region" description="Low complexity" evidence="1">
    <location>
        <begin position="133"/>
        <end position="143"/>
    </location>
</feature>
<reference evidence="2" key="1">
    <citation type="journal article" date="2007" name="Science">
        <title>Draft genome of the filarial nematode parasite Brugia malayi.</title>
        <authorList>
            <person name="Ghedin E."/>
            <person name="Wang S."/>
            <person name="Spiro D."/>
            <person name="Caler E."/>
            <person name="Zhao Q."/>
            <person name="Crabtree J."/>
            <person name="Allen J.E."/>
            <person name="Delcher A.L."/>
            <person name="Guiliano D.B."/>
            <person name="Miranda-Saavedra D."/>
            <person name="Angiuoli S.V."/>
            <person name="Creasy T."/>
            <person name="Amedeo P."/>
            <person name="Haas B."/>
            <person name="El-Sayed N.M."/>
            <person name="Wortman J.R."/>
            <person name="Feldblyum T."/>
            <person name="Tallon L."/>
            <person name="Schatz M."/>
            <person name="Shumway M."/>
            <person name="Koo H."/>
            <person name="Salzberg S.L."/>
            <person name="Schobel S."/>
            <person name="Pertea M."/>
            <person name="Pop M."/>
            <person name="White O."/>
            <person name="Barton G.J."/>
            <person name="Carlow C.K."/>
            <person name="Crawford M.J."/>
            <person name="Daub J."/>
            <person name="Dimmic M.W."/>
            <person name="Estes C.F."/>
            <person name="Foster J.M."/>
            <person name="Ganatra M."/>
            <person name="Gregory W.F."/>
            <person name="Johnson N.M."/>
            <person name="Jin J."/>
            <person name="Komuniecki R."/>
            <person name="Korf I."/>
            <person name="Kumar S."/>
            <person name="Laney S."/>
            <person name="Li B.W."/>
            <person name="Li W."/>
            <person name="Lindblom T.H."/>
            <person name="Lustigman S."/>
            <person name="Ma D."/>
            <person name="Maina C.V."/>
            <person name="Martin D.M."/>
            <person name="McCarter J.P."/>
            <person name="McReynolds L."/>
            <person name="Mitreva M."/>
            <person name="Nutman T.B."/>
            <person name="Parkinson J."/>
            <person name="Peregrin-Alvarez J.M."/>
            <person name="Poole C."/>
            <person name="Ren Q."/>
            <person name="Saunders L."/>
            <person name="Sluder A.E."/>
            <person name="Smith K."/>
            <person name="Stanke M."/>
            <person name="Unnasch T.R."/>
            <person name="Ware J."/>
            <person name="Wei A.D."/>
            <person name="Weil G."/>
            <person name="Williams D.J."/>
            <person name="Zhang Y."/>
            <person name="Williams S.A."/>
            <person name="Fraser-Liggett C."/>
            <person name="Slatko B."/>
            <person name="Blaxter M.L."/>
            <person name="Scott A.L."/>
        </authorList>
    </citation>
    <scope>NUCLEOTIDE SEQUENCE</scope>
    <source>
        <strain evidence="2">FR3</strain>
    </source>
</reference>
<feature type="region of interest" description="Disordered" evidence="1">
    <location>
        <begin position="197"/>
        <end position="223"/>
    </location>
</feature>
<evidence type="ECO:0000256" key="1">
    <source>
        <dbReference type="SAM" id="MobiDB-lite"/>
    </source>
</evidence>
<protein>
    <submittedName>
        <fullName evidence="2">BMA-WRT-6</fullName>
    </submittedName>
</protein>
<feature type="region of interest" description="Disordered" evidence="1">
    <location>
        <begin position="291"/>
        <end position="335"/>
    </location>
</feature>
<proteinExistence type="predicted"/>
<reference evidence="2" key="2">
    <citation type="submission" date="2012-12" db="EMBL/GenBank/DDBJ databases">
        <authorList>
            <person name="Gao Y.W."/>
            <person name="Fan S.T."/>
            <person name="Sun H.T."/>
            <person name="Wang Z."/>
            <person name="Gao X.L."/>
            <person name="Li Y.G."/>
            <person name="Wang T.C."/>
            <person name="Zhang K."/>
            <person name="Xu W.W."/>
            <person name="Yu Z.J."/>
            <person name="Xia X.Z."/>
        </authorList>
    </citation>
    <scope>NUCLEOTIDE SEQUENCE</scope>
    <source>
        <strain evidence="2">FR3</strain>
    </source>
</reference>
<accession>A0A0J9YB74</accession>
<feature type="compositionally biased region" description="Low complexity" evidence="1">
    <location>
        <begin position="318"/>
        <end position="333"/>
    </location>
</feature>
<dbReference type="WormBase" id="Bm7883">
    <property type="protein sequence ID" value="BM40896"/>
    <property type="gene ID" value="WBGene00228144"/>
    <property type="gene designation" value="Bma-wrt-9"/>
</dbReference>
<feature type="compositionally biased region" description="Pro residues" evidence="1">
    <location>
        <begin position="302"/>
        <end position="317"/>
    </location>
</feature>
<name>A0A0J9YB74_BRUMA</name>
<dbReference type="OMA" id="PCTTQCQ"/>
<dbReference type="AlphaFoldDB" id="A0A0J9YB74"/>
<evidence type="ECO:0000313" key="2">
    <source>
        <dbReference type="EMBL" id="CDQ06352.1"/>
    </source>
</evidence>
<evidence type="ECO:0000313" key="3">
    <source>
        <dbReference type="WormBase" id="Bm7883"/>
    </source>
</evidence>
<feature type="region of interest" description="Disordered" evidence="1">
    <location>
        <begin position="124"/>
        <end position="143"/>
    </location>
</feature>
<organism evidence="2">
    <name type="scientific">Brugia malayi</name>
    <name type="common">Filarial nematode worm</name>
    <dbReference type="NCBI Taxonomy" id="6279"/>
    <lineage>
        <taxon>Eukaryota</taxon>
        <taxon>Metazoa</taxon>
        <taxon>Ecdysozoa</taxon>
        <taxon>Nematoda</taxon>
        <taxon>Chromadorea</taxon>
        <taxon>Rhabditida</taxon>
        <taxon>Spirurina</taxon>
        <taxon>Spiruromorpha</taxon>
        <taxon>Filarioidea</taxon>
        <taxon>Onchocercidae</taxon>
        <taxon>Brugia</taxon>
    </lineage>
</organism>
<gene>
    <name evidence="3" type="primary">bma-wrt-9</name>
    <name evidence="2" type="synonym">Bma-wrt-6</name>
    <name evidence="3" type="ORF">Bm7883</name>
    <name evidence="2" type="ORF">BM_Bm7883</name>
</gene>